<dbReference type="InterPro" id="IPR039428">
    <property type="entry name" value="NUOK/Mnh_C1-like"/>
</dbReference>
<evidence type="ECO:0000256" key="4">
    <source>
        <dbReference type="ARBA" id="ARBA00022692"/>
    </source>
</evidence>
<gene>
    <name evidence="8" type="ORF">BSZ32_04230</name>
</gene>
<evidence type="ECO:0000256" key="7">
    <source>
        <dbReference type="SAM" id="Phobius"/>
    </source>
</evidence>
<dbReference type="EMBL" id="MQWA01000001">
    <property type="protein sequence ID" value="PQJ27785.1"/>
    <property type="molecule type" value="Genomic_DNA"/>
</dbReference>
<dbReference type="Proteomes" id="UP000239907">
    <property type="component" value="Unassembled WGS sequence"/>
</dbReference>
<keyword evidence="6 7" id="KW-0472">Membrane</keyword>
<evidence type="ECO:0000256" key="5">
    <source>
        <dbReference type="ARBA" id="ARBA00022989"/>
    </source>
</evidence>
<evidence type="ECO:0000256" key="6">
    <source>
        <dbReference type="ARBA" id="ARBA00023136"/>
    </source>
</evidence>
<dbReference type="AlphaFoldDB" id="A0A2S7TYF0"/>
<accession>A0A2S7TYF0</accession>
<protein>
    <submittedName>
        <fullName evidence="8">Cation:proton antiporter</fullName>
    </submittedName>
</protein>
<evidence type="ECO:0000256" key="2">
    <source>
        <dbReference type="ARBA" id="ARBA00010388"/>
    </source>
</evidence>
<organism evidence="8 9">
    <name type="scientific">Rubritalea profundi</name>
    <dbReference type="NCBI Taxonomy" id="1658618"/>
    <lineage>
        <taxon>Bacteria</taxon>
        <taxon>Pseudomonadati</taxon>
        <taxon>Verrucomicrobiota</taxon>
        <taxon>Verrucomicrobiia</taxon>
        <taxon>Verrucomicrobiales</taxon>
        <taxon>Rubritaleaceae</taxon>
        <taxon>Rubritalea</taxon>
    </lineage>
</organism>
<proteinExistence type="inferred from homology"/>
<evidence type="ECO:0000256" key="3">
    <source>
        <dbReference type="ARBA" id="ARBA00022475"/>
    </source>
</evidence>
<feature type="transmembrane region" description="Helical" evidence="7">
    <location>
        <begin position="75"/>
        <end position="95"/>
    </location>
</feature>
<dbReference type="Pfam" id="PF00420">
    <property type="entry name" value="Oxidored_q2"/>
    <property type="match status" value="1"/>
</dbReference>
<dbReference type="Gene3D" id="1.10.287.3510">
    <property type="match status" value="1"/>
</dbReference>
<name>A0A2S7TYF0_9BACT</name>
<keyword evidence="4 7" id="KW-0812">Transmembrane</keyword>
<dbReference type="RefSeq" id="WP_105042273.1">
    <property type="nucleotide sequence ID" value="NZ_MQWA01000001.1"/>
</dbReference>
<keyword evidence="3" id="KW-1003">Cell membrane</keyword>
<evidence type="ECO:0000313" key="9">
    <source>
        <dbReference type="Proteomes" id="UP000239907"/>
    </source>
</evidence>
<dbReference type="PANTHER" id="PTHR34583">
    <property type="entry name" value="ANTIPORTER SUBUNIT MNHC2-RELATED"/>
    <property type="match status" value="1"/>
</dbReference>
<sequence length="117" mass="12445">MSLLITIMAGILFAAGVYCLLRRNMTKLIIGIILLSQAANLLVFTMGGIRAHQPVFADSETGTVAAGHADPVPQALVLTAIVIGFGLMVFTITLLMRAHAVLKSDDVNEFNHTDALP</sequence>
<dbReference type="OrthoDB" id="9799219at2"/>
<comment type="caution">
    <text evidence="8">The sequence shown here is derived from an EMBL/GenBank/DDBJ whole genome shotgun (WGS) entry which is preliminary data.</text>
</comment>
<dbReference type="InterPro" id="IPR050601">
    <property type="entry name" value="CPA3_antiporter_subunitC"/>
</dbReference>
<dbReference type="GO" id="GO:0005886">
    <property type="term" value="C:plasma membrane"/>
    <property type="evidence" value="ECO:0007669"/>
    <property type="project" value="UniProtKB-SubCell"/>
</dbReference>
<dbReference type="PANTHER" id="PTHR34583:SF2">
    <property type="entry name" value="ANTIPORTER SUBUNIT MNHC2-RELATED"/>
    <property type="match status" value="1"/>
</dbReference>
<feature type="transmembrane region" description="Helical" evidence="7">
    <location>
        <begin position="28"/>
        <end position="49"/>
    </location>
</feature>
<feature type="transmembrane region" description="Helical" evidence="7">
    <location>
        <begin position="6"/>
        <end position="21"/>
    </location>
</feature>
<keyword evidence="9" id="KW-1185">Reference proteome</keyword>
<evidence type="ECO:0000256" key="1">
    <source>
        <dbReference type="ARBA" id="ARBA00004651"/>
    </source>
</evidence>
<comment type="similarity">
    <text evidence="2">Belongs to the CPA3 antiporters (TC 2.A.63) subunit C family.</text>
</comment>
<reference evidence="8 9" key="1">
    <citation type="submission" date="2016-12" db="EMBL/GenBank/DDBJ databases">
        <title>Study of bacterial adaptation to deep sea.</title>
        <authorList>
            <person name="Song J."/>
            <person name="Yoshizawa S."/>
            <person name="Kogure K."/>
        </authorList>
    </citation>
    <scope>NUCLEOTIDE SEQUENCE [LARGE SCALE GENOMIC DNA]</scope>
    <source>
        <strain evidence="8 9">SAORIC-165</strain>
    </source>
</reference>
<evidence type="ECO:0000313" key="8">
    <source>
        <dbReference type="EMBL" id="PQJ27785.1"/>
    </source>
</evidence>
<comment type="subcellular location">
    <subcellularLocation>
        <location evidence="1">Cell membrane</location>
        <topology evidence="1">Multi-pass membrane protein</topology>
    </subcellularLocation>
</comment>
<keyword evidence="5 7" id="KW-1133">Transmembrane helix</keyword>